<dbReference type="RefSeq" id="WP_219549416.1">
    <property type="nucleotide sequence ID" value="NZ_JAHKRN010000047.1"/>
</dbReference>
<protein>
    <submittedName>
        <fullName evidence="3">SMI1/KNR4 family protein</fullName>
    </submittedName>
</protein>
<dbReference type="InterPro" id="IPR018958">
    <property type="entry name" value="Knr4/Smi1-like_dom"/>
</dbReference>
<proteinExistence type="predicted"/>
<dbReference type="SMART" id="SM00860">
    <property type="entry name" value="SMI1_KNR4"/>
    <property type="match status" value="1"/>
</dbReference>
<feature type="region of interest" description="Disordered" evidence="1">
    <location>
        <begin position="162"/>
        <end position="182"/>
    </location>
</feature>
<organism evidence="3 4">
    <name type="scientific">Nonomuraea harbinensis</name>
    <dbReference type="NCBI Taxonomy" id="1286938"/>
    <lineage>
        <taxon>Bacteria</taxon>
        <taxon>Bacillati</taxon>
        <taxon>Actinomycetota</taxon>
        <taxon>Actinomycetes</taxon>
        <taxon>Streptosporangiales</taxon>
        <taxon>Streptosporangiaceae</taxon>
        <taxon>Nonomuraea</taxon>
    </lineage>
</organism>
<evidence type="ECO:0000313" key="4">
    <source>
        <dbReference type="Proteomes" id="UP001596096"/>
    </source>
</evidence>
<feature type="domain" description="Knr4/Smi1-like" evidence="2">
    <location>
        <begin position="212"/>
        <end position="333"/>
    </location>
</feature>
<accession>A0ABW1BWP3</accession>
<dbReference type="Pfam" id="PF09346">
    <property type="entry name" value="SMI1_KNR4"/>
    <property type="match status" value="1"/>
</dbReference>
<dbReference type="Proteomes" id="UP001596096">
    <property type="component" value="Unassembled WGS sequence"/>
</dbReference>
<sequence>MRRLITSRGVWLALSAAVAAVVIVAVVRSRRPKAVVADPPPAPPPVAQWPPVPILGTPTAEDLRRYVHRPSFFDRPAVAKFLEPREPGPPLDAPTRRNLTRWGVAGLALAVLAAGTYLMESAVFSKEDTGVVAETVVMSPYAQVPEDAARYTEVREAYVEDPADADCGPGSATPRVRRPDPKVTRAVNRQWRRIETWLKANAPRSYRTLGKPAKARTIAVAEAQMGLRFPDDLKASLLRHNGVVPVRDTWGFGFLGNGNMGVREIRDTWRMLCEIDSVDRAGPRDDWWDGRMIPVGANGSGDHLVVDSARRDIGYTDHEGAMSFEPGGTWIRSYHALLRTTADALESGGSIGWWKPEVVDGELEWKVL</sequence>
<evidence type="ECO:0000259" key="2">
    <source>
        <dbReference type="SMART" id="SM00860"/>
    </source>
</evidence>
<evidence type="ECO:0000313" key="3">
    <source>
        <dbReference type="EMBL" id="MFC5816970.1"/>
    </source>
</evidence>
<gene>
    <name evidence="3" type="ORF">ACFPUY_17885</name>
</gene>
<name>A0ABW1BWP3_9ACTN</name>
<keyword evidence="4" id="KW-1185">Reference proteome</keyword>
<reference evidence="4" key="1">
    <citation type="journal article" date="2019" name="Int. J. Syst. Evol. Microbiol.">
        <title>The Global Catalogue of Microorganisms (GCM) 10K type strain sequencing project: providing services to taxonomists for standard genome sequencing and annotation.</title>
        <authorList>
            <consortium name="The Broad Institute Genomics Platform"/>
            <consortium name="The Broad Institute Genome Sequencing Center for Infectious Disease"/>
            <person name="Wu L."/>
            <person name="Ma J."/>
        </authorList>
    </citation>
    <scope>NUCLEOTIDE SEQUENCE [LARGE SCALE GENOMIC DNA]</scope>
    <source>
        <strain evidence="4">CGMCC 4.7106</strain>
    </source>
</reference>
<evidence type="ECO:0000256" key="1">
    <source>
        <dbReference type="SAM" id="MobiDB-lite"/>
    </source>
</evidence>
<comment type="caution">
    <text evidence="3">The sequence shown here is derived from an EMBL/GenBank/DDBJ whole genome shotgun (WGS) entry which is preliminary data.</text>
</comment>
<dbReference type="EMBL" id="JBHSNW010000008">
    <property type="protein sequence ID" value="MFC5816970.1"/>
    <property type="molecule type" value="Genomic_DNA"/>
</dbReference>